<name>A0A2G3E2L7_9FIRM</name>
<organism evidence="2 3">
    <name type="scientific">Agathobacter ruminis</name>
    <dbReference type="NCBI Taxonomy" id="1712665"/>
    <lineage>
        <taxon>Bacteria</taxon>
        <taxon>Bacillati</taxon>
        <taxon>Bacillota</taxon>
        <taxon>Clostridia</taxon>
        <taxon>Lachnospirales</taxon>
        <taxon>Lachnospiraceae</taxon>
        <taxon>Agathobacter</taxon>
    </lineage>
</organism>
<keyword evidence="3" id="KW-1185">Reference proteome</keyword>
<proteinExistence type="predicted"/>
<dbReference type="Proteomes" id="UP000224563">
    <property type="component" value="Unassembled WGS sequence"/>
</dbReference>
<feature type="transmembrane region" description="Helical" evidence="1">
    <location>
        <begin position="114"/>
        <end position="131"/>
    </location>
</feature>
<accession>A0A2G3E2L7</accession>
<gene>
    <name evidence="2" type="ORF">CSX02_07575</name>
</gene>
<dbReference type="EMBL" id="PDYG01000047">
    <property type="protein sequence ID" value="PHU37504.1"/>
    <property type="molecule type" value="Genomic_DNA"/>
</dbReference>
<evidence type="ECO:0000256" key="1">
    <source>
        <dbReference type="SAM" id="Phobius"/>
    </source>
</evidence>
<evidence type="ECO:0000313" key="3">
    <source>
        <dbReference type="Proteomes" id="UP000224563"/>
    </source>
</evidence>
<sequence length="143" mass="15868">MLSNISLQLAVLASTTIHDDRIPLSKYTNTFAVGNLILMLLTVIEAIITVALAIHMYNKSDEYHHLSHNSKSDSPQQLQSNHMSAAMSVPVAAIAIAEFFFTENIHMPVVLFDRYSIVMALFLCLQSLVSFRSIKSGTRCITP</sequence>
<feature type="transmembrane region" description="Helical" evidence="1">
    <location>
        <begin position="35"/>
        <end position="57"/>
    </location>
</feature>
<dbReference type="AlphaFoldDB" id="A0A2G3E2L7"/>
<dbReference type="RefSeq" id="WP_099386228.1">
    <property type="nucleotide sequence ID" value="NZ_JANSWH010000025.1"/>
</dbReference>
<evidence type="ECO:0000313" key="2">
    <source>
        <dbReference type="EMBL" id="PHU37504.1"/>
    </source>
</evidence>
<comment type="caution">
    <text evidence="2">The sequence shown here is derived from an EMBL/GenBank/DDBJ whole genome shotgun (WGS) entry which is preliminary data.</text>
</comment>
<keyword evidence="1" id="KW-0472">Membrane</keyword>
<keyword evidence="1" id="KW-0812">Transmembrane</keyword>
<reference evidence="2 3" key="2">
    <citation type="submission" date="2017-10" db="EMBL/GenBank/DDBJ databases">
        <authorList>
            <person name="Banno H."/>
            <person name="Chua N.-H."/>
        </authorList>
    </citation>
    <scope>NUCLEOTIDE SEQUENCE [LARGE SCALE GENOMIC DNA]</scope>
    <source>
        <strain evidence="2 3">JK623</strain>
    </source>
</reference>
<reference evidence="2 3" key="1">
    <citation type="submission" date="2017-10" db="EMBL/GenBank/DDBJ databases">
        <title>Resolving the taxonomy of Roseburia spp., Eubacterium rectale and Agathobacter spp. through phylogenomic analysis.</title>
        <authorList>
            <person name="Sheridan P.O."/>
            <person name="Walker A.W."/>
            <person name="Duncan S.H."/>
            <person name="Scott K.P."/>
            <person name="Toole P.W.O."/>
            <person name="Luis P."/>
            <person name="Flint H.J."/>
        </authorList>
    </citation>
    <scope>NUCLEOTIDE SEQUENCE [LARGE SCALE GENOMIC DNA]</scope>
    <source>
        <strain evidence="2 3">JK623</strain>
    </source>
</reference>
<keyword evidence="1" id="KW-1133">Transmembrane helix</keyword>
<protein>
    <submittedName>
        <fullName evidence="2">Uncharacterized protein</fullName>
    </submittedName>
</protein>